<feature type="chain" id="PRO_5015095138" description="DUF7907 domain-containing protein" evidence="1">
    <location>
        <begin position="17"/>
        <end position="249"/>
    </location>
</feature>
<proteinExistence type="predicted"/>
<dbReference type="GeneID" id="20350864"/>
<dbReference type="HOGENOM" id="CLU_102302_0_0_1"/>
<dbReference type="Proteomes" id="UP000006039">
    <property type="component" value="Unassembled WGS sequence"/>
</dbReference>
<gene>
    <name evidence="4" type="primary">20350864</name>
    <name evidence="3" type="ORF">GGTG_10406</name>
</gene>
<reference evidence="5" key="1">
    <citation type="submission" date="2010-07" db="EMBL/GenBank/DDBJ databases">
        <title>The genome sequence of Gaeumannomyces graminis var. tritici strain R3-111a-1.</title>
        <authorList>
            <consortium name="The Broad Institute Genome Sequencing Platform"/>
            <person name="Ma L.-J."/>
            <person name="Dead R."/>
            <person name="Young S."/>
            <person name="Zeng Q."/>
            <person name="Koehrsen M."/>
            <person name="Alvarado L."/>
            <person name="Berlin A."/>
            <person name="Chapman S.B."/>
            <person name="Chen Z."/>
            <person name="Freedman E."/>
            <person name="Gellesch M."/>
            <person name="Goldberg J."/>
            <person name="Griggs A."/>
            <person name="Gujja S."/>
            <person name="Heilman E.R."/>
            <person name="Heiman D."/>
            <person name="Hepburn T."/>
            <person name="Howarth C."/>
            <person name="Jen D."/>
            <person name="Larson L."/>
            <person name="Mehta T."/>
            <person name="Neiman D."/>
            <person name="Pearson M."/>
            <person name="Roberts A."/>
            <person name="Saif S."/>
            <person name="Shea T."/>
            <person name="Shenoy N."/>
            <person name="Sisk P."/>
            <person name="Stolte C."/>
            <person name="Sykes S."/>
            <person name="Walk T."/>
            <person name="White J."/>
            <person name="Yandava C."/>
            <person name="Haas B."/>
            <person name="Nusbaum C."/>
            <person name="Birren B."/>
        </authorList>
    </citation>
    <scope>NUCLEOTIDE SEQUENCE [LARGE SCALE GENOMIC DNA]</scope>
    <source>
        <strain evidence="5">R3-111a-1</strain>
    </source>
</reference>
<reference evidence="3" key="2">
    <citation type="submission" date="2010-07" db="EMBL/GenBank/DDBJ databases">
        <authorList>
            <consortium name="The Broad Institute Genome Sequencing Platform"/>
            <consortium name="Broad Institute Genome Sequencing Center for Infectious Disease"/>
            <person name="Ma L.-J."/>
            <person name="Dead R."/>
            <person name="Young S."/>
            <person name="Zeng Q."/>
            <person name="Koehrsen M."/>
            <person name="Alvarado L."/>
            <person name="Berlin A."/>
            <person name="Chapman S.B."/>
            <person name="Chen Z."/>
            <person name="Freedman E."/>
            <person name="Gellesch M."/>
            <person name="Goldberg J."/>
            <person name="Griggs A."/>
            <person name="Gujja S."/>
            <person name="Heilman E.R."/>
            <person name="Heiman D."/>
            <person name="Hepburn T."/>
            <person name="Howarth C."/>
            <person name="Jen D."/>
            <person name="Larson L."/>
            <person name="Mehta T."/>
            <person name="Neiman D."/>
            <person name="Pearson M."/>
            <person name="Roberts A."/>
            <person name="Saif S."/>
            <person name="Shea T."/>
            <person name="Shenoy N."/>
            <person name="Sisk P."/>
            <person name="Stolte C."/>
            <person name="Sykes S."/>
            <person name="Walk T."/>
            <person name="White J."/>
            <person name="Yandava C."/>
            <person name="Haas B."/>
            <person name="Nusbaum C."/>
            <person name="Birren B."/>
        </authorList>
    </citation>
    <scope>NUCLEOTIDE SEQUENCE</scope>
    <source>
        <strain evidence="3">R3-111a-1</strain>
    </source>
</reference>
<dbReference type="EMBL" id="GL385400">
    <property type="protein sequence ID" value="EJT71146.1"/>
    <property type="molecule type" value="Genomic_DNA"/>
</dbReference>
<dbReference type="RefSeq" id="XP_009226543.1">
    <property type="nucleotide sequence ID" value="XM_009228279.1"/>
</dbReference>
<keyword evidence="5" id="KW-1185">Reference proteome</keyword>
<accession>J3PA80</accession>
<sequence length="249" mass="26518">MHATFFSLGLAALATAAPTLTLRQAPHYPPSSLSKGFRLIANVTDLSRDLTPSVHGFALGGIHIGPPNSRSVLSPQADNTSRVFYLNGTAADLSLNAARVVSDAGTPPFPWGVRVQSRDEFDVPANPGSHATFINGGSSADVGVTRFPDPYSVLANRKDGPGGTFVACYHEVPYYRRPFVVVDYAYSTVDPATQLPVVEVPEGCAPVTLIPQCAELNDLPADAVSSHEFALDQKCYEDVAAIDWSQYGP</sequence>
<protein>
    <recommendedName>
        <fullName evidence="2">DUF7907 domain-containing protein</fullName>
    </recommendedName>
</protein>
<dbReference type="EnsemblFungi" id="EJT71146">
    <property type="protein sequence ID" value="EJT71146"/>
    <property type="gene ID" value="GGTG_10406"/>
</dbReference>
<evidence type="ECO:0000313" key="3">
    <source>
        <dbReference type="EMBL" id="EJT71146.1"/>
    </source>
</evidence>
<reference evidence="3" key="3">
    <citation type="submission" date="2010-09" db="EMBL/GenBank/DDBJ databases">
        <title>Annotation of Gaeumannomyces graminis var. tritici R3-111a-1.</title>
        <authorList>
            <consortium name="The Broad Institute Genome Sequencing Platform"/>
            <person name="Ma L.-J."/>
            <person name="Dead R."/>
            <person name="Young S.K."/>
            <person name="Zeng Q."/>
            <person name="Gargeya S."/>
            <person name="Fitzgerald M."/>
            <person name="Haas B."/>
            <person name="Abouelleil A."/>
            <person name="Alvarado L."/>
            <person name="Arachchi H.M."/>
            <person name="Berlin A."/>
            <person name="Brown A."/>
            <person name="Chapman S.B."/>
            <person name="Chen Z."/>
            <person name="Dunbar C."/>
            <person name="Freedman E."/>
            <person name="Gearin G."/>
            <person name="Gellesch M."/>
            <person name="Goldberg J."/>
            <person name="Griggs A."/>
            <person name="Gujja S."/>
            <person name="Heiman D."/>
            <person name="Howarth C."/>
            <person name="Larson L."/>
            <person name="Lui A."/>
            <person name="MacDonald P.J.P."/>
            <person name="Mehta T."/>
            <person name="Montmayeur A."/>
            <person name="Murphy C."/>
            <person name="Neiman D."/>
            <person name="Pearson M."/>
            <person name="Priest M."/>
            <person name="Roberts A."/>
            <person name="Saif S."/>
            <person name="Shea T."/>
            <person name="Shenoy N."/>
            <person name="Sisk P."/>
            <person name="Stolte C."/>
            <person name="Sykes S."/>
            <person name="Yandava C."/>
            <person name="Wortman J."/>
            <person name="Nusbaum C."/>
            <person name="Birren B."/>
        </authorList>
    </citation>
    <scope>NUCLEOTIDE SEQUENCE</scope>
    <source>
        <strain evidence="3">R3-111a-1</strain>
    </source>
</reference>
<keyword evidence="1" id="KW-0732">Signal</keyword>
<feature type="domain" description="DUF7907" evidence="2">
    <location>
        <begin position="34"/>
        <end position="213"/>
    </location>
</feature>
<evidence type="ECO:0000313" key="4">
    <source>
        <dbReference type="EnsemblFungi" id="EJT71146"/>
    </source>
</evidence>
<organism evidence="3">
    <name type="scientific">Gaeumannomyces tritici (strain R3-111a-1)</name>
    <name type="common">Wheat and barley take-all root rot fungus</name>
    <name type="synonym">Gaeumannomyces graminis var. tritici</name>
    <dbReference type="NCBI Taxonomy" id="644352"/>
    <lineage>
        <taxon>Eukaryota</taxon>
        <taxon>Fungi</taxon>
        <taxon>Dikarya</taxon>
        <taxon>Ascomycota</taxon>
        <taxon>Pezizomycotina</taxon>
        <taxon>Sordariomycetes</taxon>
        <taxon>Sordariomycetidae</taxon>
        <taxon>Magnaporthales</taxon>
        <taxon>Magnaporthaceae</taxon>
        <taxon>Gaeumannomyces</taxon>
    </lineage>
</organism>
<evidence type="ECO:0000313" key="5">
    <source>
        <dbReference type="Proteomes" id="UP000006039"/>
    </source>
</evidence>
<feature type="signal peptide" evidence="1">
    <location>
        <begin position="1"/>
        <end position="16"/>
    </location>
</feature>
<dbReference type="AlphaFoldDB" id="J3PA80"/>
<dbReference type="InterPro" id="IPR057229">
    <property type="entry name" value="DUF7907"/>
</dbReference>
<reference evidence="4" key="5">
    <citation type="submission" date="2018-04" db="UniProtKB">
        <authorList>
            <consortium name="EnsemblFungi"/>
        </authorList>
    </citation>
    <scope>IDENTIFICATION</scope>
    <source>
        <strain evidence="4">R3-111a-1</strain>
    </source>
</reference>
<dbReference type="OrthoDB" id="3518533at2759"/>
<dbReference type="STRING" id="644352.J3PA80"/>
<evidence type="ECO:0000259" key="2">
    <source>
        <dbReference type="Pfam" id="PF25484"/>
    </source>
</evidence>
<dbReference type="eggNOG" id="ENOG502RJN7">
    <property type="taxonomic scope" value="Eukaryota"/>
</dbReference>
<name>J3PA80_GAET3</name>
<dbReference type="VEuPathDB" id="FungiDB:GGTG_10406"/>
<dbReference type="Pfam" id="PF25484">
    <property type="entry name" value="DUF7907"/>
    <property type="match status" value="1"/>
</dbReference>
<evidence type="ECO:0000256" key="1">
    <source>
        <dbReference type="SAM" id="SignalP"/>
    </source>
</evidence>
<reference evidence="4" key="4">
    <citation type="journal article" date="2015" name="G3 (Bethesda)">
        <title>Genome sequences of three phytopathogenic species of the Magnaporthaceae family of fungi.</title>
        <authorList>
            <person name="Okagaki L.H."/>
            <person name="Nunes C.C."/>
            <person name="Sailsbery J."/>
            <person name="Clay B."/>
            <person name="Brown D."/>
            <person name="John T."/>
            <person name="Oh Y."/>
            <person name="Young N."/>
            <person name="Fitzgerald M."/>
            <person name="Haas B.J."/>
            <person name="Zeng Q."/>
            <person name="Young S."/>
            <person name="Adiconis X."/>
            <person name="Fan L."/>
            <person name="Levin J.Z."/>
            <person name="Mitchell T.K."/>
            <person name="Okubara P.A."/>
            <person name="Farman M.L."/>
            <person name="Kohn L.M."/>
            <person name="Birren B."/>
            <person name="Ma L.-J."/>
            <person name="Dean R.A."/>
        </authorList>
    </citation>
    <scope>NUCLEOTIDE SEQUENCE</scope>
    <source>
        <strain evidence="4">R3-111a-1</strain>
    </source>
</reference>